<keyword evidence="2 6" id="KW-0732">Signal</keyword>
<dbReference type="InterPro" id="IPR008979">
    <property type="entry name" value="Galactose-bd-like_sf"/>
</dbReference>
<sequence>MKTILNLHRISMKKILFLTSVAFLFNASVLWSATRNVVTGYGADNTGATYATVQIQNAINACQPGDILFFPDGTYLMDSGLTLKSNDLTVIISPGALIKANTIYVWRENGSDLFFGENLKNIEITGGGIIDGGGLVYERSTRPYQKPGRGIELIGCTNVNIHHLTVRNIPNFAINLERCNLVIADNLLIRGRPFDNFHGSADGLDIQSCFDVTITNCDIEVGDDALCLKVKPEAPLHKVRIKNCILASSCNALKLGTDTKNDAYDIIAENIIINKHSNPAASGEDPISTGDCISAITIQSNDNTNVHDITVRNVTINSCYNPIYLELQNRGNNNPFLGKLSNILIENVNCKKSTIQPVVFNYDCDYPTKMEDVTLNNITVYNYSSNAGVNQTCMSGNYPEVKNNGIAAAYGIWARGIDGLDINSCDFINTGNSTRPRTYFENTTADVHETNGCTRIPIDPFSKVNNGAYRNVPITVAATGASVTFGPQPTNGSWSWTGPNGFNSNSREVTISNIQDAKYGIYTATYTNPCGAVSTMDFEITNKNIYEAENALINEGTINDGATGRYVDLNAGGFLKWGNVNMTIAGTYSLAFNVAVYSASTRKMGVYVNGVKKGVITSSSLAFAEVSLSTALNQGNNIIELRDSEGTTELNVDYLAIRTTSGGIAAKSAKTAETTTEPLIEEGFYVYPNPNDGILNIDFHGEKYTSILIYDSTANLVYSKKIDAENGLQIDLSSVLKTGIYVISLKSDTKVTNKKLMVK</sequence>
<dbReference type="InterPro" id="IPR005084">
    <property type="entry name" value="CBM6"/>
</dbReference>
<evidence type="ECO:0000256" key="3">
    <source>
        <dbReference type="ARBA" id="ARBA00022801"/>
    </source>
</evidence>
<accession>A0ABS8MLH7</accession>
<dbReference type="InterPro" id="IPR024535">
    <property type="entry name" value="RHGA/B-epi-like_pectate_lyase"/>
</dbReference>
<dbReference type="InterPro" id="IPR012334">
    <property type="entry name" value="Pectin_lyas_fold"/>
</dbReference>
<feature type="domain" description="CBM6" evidence="7">
    <location>
        <begin position="544"/>
        <end position="658"/>
    </location>
</feature>
<dbReference type="PANTHER" id="PTHR31339">
    <property type="entry name" value="PECTIN LYASE-RELATED"/>
    <property type="match status" value="1"/>
</dbReference>
<evidence type="ECO:0000313" key="9">
    <source>
        <dbReference type="Proteomes" id="UP001430679"/>
    </source>
</evidence>
<dbReference type="PANTHER" id="PTHR31339:SF9">
    <property type="entry name" value="PLASMIN AND FIBRONECTIN-BINDING PROTEIN A"/>
    <property type="match status" value="1"/>
</dbReference>
<feature type="signal peptide" evidence="6">
    <location>
        <begin position="1"/>
        <end position="33"/>
    </location>
</feature>
<keyword evidence="9" id="KW-1185">Reference proteome</keyword>
<dbReference type="SMART" id="SM00710">
    <property type="entry name" value="PbH1"/>
    <property type="match status" value="5"/>
</dbReference>
<dbReference type="Pfam" id="PF12708">
    <property type="entry name" value="Pect-lyase_RHGA_epim"/>
    <property type="match status" value="1"/>
</dbReference>
<comment type="similarity">
    <text evidence="1 5">Belongs to the glycosyl hydrolase 28 family.</text>
</comment>
<proteinExistence type="inferred from homology"/>
<evidence type="ECO:0000256" key="1">
    <source>
        <dbReference type="ARBA" id="ARBA00008834"/>
    </source>
</evidence>
<dbReference type="InterPro" id="IPR013783">
    <property type="entry name" value="Ig-like_fold"/>
</dbReference>
<organism evidence="8 9">
    <name type="scientific">Flavobacterium piscisymbiosum</name>
    <dbReference type="NCBI Taxonomy" id="2893753"/>
    <lineage>
        <taxon>Bacteria</taxon>
        <taxon>Pseudomonadati</taxon>
        <taxon>Bacteroidota</taxon>
        <taxon>Flavobacteriia</taxon>
        <taxon>Flavobacteriales</taxon>
        <taxon>Flavobacteriaceae</taxon>
        <taxon>Flavobacterium</taxon>
    </lineage>
</organism>
<evidence type="ECO:0000259" key="7">
    <source>
        <dbReference type="PROSITE" id="PS51175"/>
    </source>
</evidence>
<dbReference type="Gene3D" id="2.60.40.10">
    <property type="entry name" value="Immunoglobulins"/>
    <property type="match status" value="1"/>
</dbReference>
<dbReference type="SUPFAM" id="SSF51126">
    <property type="entry name" value="Pectin lyase-like"/>
    <property type="match status" value="1"/>
</dbReference>
<evidence type="ECO:0000256" key="5">
    <source>
        <dbReference type="RuleBase" id="RU361169"/>
    </source>
</evidence>
<dbReference type="InterPro" id="IPR026444">
    <property type="entry name" value="Secre_tail"/>
</dbReference>
<dbReference type="NCBIfam" id="TIGR04183">
    <property type="entry name" value="Por_Secre_tail"/>
    <property type="match status" value="1"/>
</dbReference>
<evidence type="ECO:0000313" key="8">
    <source>
        <dbReference type="EMBL" id="MCC9066353.1"/>
    </source>
</evidence>
<reference evidence="8" key="1">
    <citation type="submission" date="2021-11" db="EMBL/GenBank/DDBJ databases">
        <title>Description of novel Flavobacterium species.</title>
        <authorList>
            <person name="Saticioglu I.B."/>
            <person name="Ay H."/>
            <person name="Altun S."/>
            <person name="Duman M."/>
        </authorList>
    </citation>
    <scope>NUCLEOTIDE SEQUENCE</scope>
    <source>
        <strain evidence="8">F-30</strain>
    </source>
</reference>
<dbReference type="InterPro" id="IPR011050">
    <property type="entry name" value="Pectin_lyase_fold/virulence"/>
</dbReference>
<dbReference type="Pfam" id="PF00295">
    <property type="entry name" value="Glyco_hydro_28"/>
    <property type="match status" value="1"/>
</dbReference>
<dbReference type="EMBL" id="JAJJMM010000001">
    <property type="protein sequence ID" value="MCC9066353.1"/>
    <property type="molecule type" value="Genomic_DNA"/>
</dbReference>
<feature type="chain" id="PRO_5046112302" evidence="6">
    <location>
        <begin position="34"/>
        <end position="759"/>
    </location>
</feature>
<evidence type="ECO:0000256" key="4">
    <source>
        <dbReference type="ARBA" id="ARBA00023295"/>
    </source>
</evidence>
<name>A0ABS8MLH7_9FLAO</name>
<protein>
    <submittedName>
        <fullName evidence="8">T9SS type A sorting domain-containing protein</fullName>
    </submittedName>
</protein>
<dbReference type="InterPro" id="IPR051801">
    <property type="entry name" value="GH28_Enzymes"/>
</dbReference>
<gene>
    <name evidence="8" type="ORF">LNP81_25470</name>
</gene>
<dbReference type="RefSeq" id="WP_230040237.1">
    <property type="nucleotide sequence ID" value="NZ_JAJJMM010000001.1"/>
</dbReference>
<keyword evidence="3 5" id="KW-0378">Hydrolase</keyword>
<evidence type="ECO:0000256" key="2">
    <source>
        <dbReference type="ARBA" id="ARBA00022729"/>
    </source>
</evidence>
<dbReference type="PROSITE" id="PS51175">
    <property type="entry name" value="CBM6"/>
    <property type="match status" value="1"/>
</dbReference>
<keyword evidence="4 5" id="KW-0326">Glycosidase</keyword>
<dbReference type="SUPFAM" id="SSF49785">
    <property type="entry name" value="Galactose-binding domain-like"/>
    <property type="match status" value="1"/>
</dbReference>
<dbReference type="Gene3D" id="2.160.20.10">
    <property type="entry name" value="Single-stranded right-handed beta-helix, Pectin lyase-like"/>
    <property type="match status" value="1"/>
</dbReference>
<dbReference type="InterPro" id="IPR006626">
    <property type="entry name" value="PbH1"/>
</dbReference>
<dbReference type="Pfam" id="PF18962">
    <property type="entry name" value="Por_Secre_tail"/>
    <property type="match status" value="1"/>
</dbReference>
<dbReference type="Proteomes" id="UP001430679">
    <property type="component" value="Unassembled WGS sequence"/>
</dbReference>
<dbReference type="Gene3D" id="2.60.120.260">
    <property type="entry name" value="Galactose-binding domain-like"/>
    <property type="match status" value="1"/>
</dbReference>
<comment type="caution">
    <text evidence="8">The sequence shown here is derived from an EMBL/GenBank/DDBJ whole genome shotgun (WGS) entry which is preliminary data.</text>
</comment>
<dbReference type="InterPro" id="IPR000743">
    <property type="entry name" value="Glyco_hydro_28"/>
</dbReference>
<evidence type="ECO:0000256" key="6">
    <source>
        <dbReference type="SAM" id="SignalP"/>
    </source>
</evidence>